<dbReference type="AlphaFoldDB" id="A0A1B7TBE9"/>
<keyword evidence="1" id="KW-0732">Signal</keyword>
<organism evidence="2 3">
    <name type="scientific">Hanseniaspora valbyensis NRRL Y-1626</name>
    <dbReference type="NCBI Taxonomy" id="766949"/>
    <lineage>
        <taxon>Eukaryota</taxon>
        <taxon>Fungi</taxon>
        <taxon>Dikarya</taxon>
        <taxon>Ascomycota</taxon>
        <taxon>Saccharomycotina</taxon>
        <taxon>Saccharomycetes</taxon>
        <taxon>Saccharomycodales</taxon>
        <taxon>Saccharomycodaceae</taxon>
        <taxon>Hanseniaspora</taxon>
    </lineage>
</organism>
<name>A0A1B7TBE9_9ASCO</name>
<evidence type="ECO:0000256" key="1">
    <source>
        <dbReference type="SAM" id="SignalP"/>
    </source>
</evidence>
<keyword evidence="3" id="KW-1185">Reference proteome</keyword>
<gene>
    <name evidence="2" type="ORF">HANVADRAFT_53495</name>
</gene>
<feature type="chain" id="PRO_5008598693" evidence="1">
    <location>
        <begin position="20"/>
        <end position="132"/>
    </location>
</feature>
<dbReference type="EMBL" id="LXPE01000028">
    <property type="protein sequence ID" value="OBA26005.1"/>
    <property type="molecule type" value="Genomic_DNA"/>
</dbReference>
<reference evidence="3" key="1">
    <citation type="journal article" date="2016" name="Proc. Natl. Acad. Sci. U.S.A.">
        <title>Comparative genomics of biotechnologically important yeasts.</title>
        <authorList>
            <person name="Riley R."/>
            <person name="Haridas S."/>
            <person name="Wolfe K.H."/>
            <person name="Lopes M.R."/>
            <person name="Hittinger C.T."/>
            <person name="Goeker M."/>
            <person name="Salamov A.A."/>
            <person name="Wisecaver J.H."/>
            <person name="Long T.M."/>
            <person name="Calvey C.H."/>
            <person name="Aerts A.L."/>
            <person name="Barry K.W."/>
            <person name="Choi C."/>
            <person name="Clum A."/>
            <person name="Coughlan A.Y."/>
            <person name="Deshpande S."/>
            <person name="Douglass A.P."/>
            <person name="Hanson S.J."/>
            <person name="Klenk H.-P."/>
            <person name="LaButti K.M."/>
            <person name="Lapidus A."/>
            <person name="Lindquist E.A."/>
            <person name="Lipzen A.M."/>
            <person name="Meier-Kolthoff J.P."/>
            <person name="Ohm R.A."/>
            <person name="Otillar R.P."/>
            <person name="Pangilinan J.L."/>
            <person name="Peng Y."/>
            <person name="Rokas A."/>
            <person name="Rosa C.A."/>
            <person name="Scheuner C."/>
            <person name="Sibirny A.A."/>
            <person name="Slot J.C."/>
            <person name="Stielow J.B."/>
            <person name="Sun H."/>
            <person name="Kurtzman C.P."/>
            <person name="Blackwell M."/>
            <person name="Grigoriev I.V."/>
            <person name="Jeffries T.W."/>
        </authorList>
    </citation>
    <scope>NUCLEOTIDE SEQUENCE [LARGE SCALE GENOMIC DNA]</scope>
    <source>
        <strain evidence="3">NRRL Y-1626</strain>
    </source>
</reference>
<evidence type="ECO:0000313" key="3">
    <source>
        <dbReference type="Proteomes" id="UP000092321"/>
    </source>
</evidence>
<proteinExistence type="predicted"/>
<dbReference type="Proteomes" id="UP000092321">
    <property type="component" value="Unassembled WGS sequence"/>
</dbReference>
<protein>
    <submittedName>
        <fullName evidence="2">Uncharacterized protein</fullName>
    </submittedName>
</protein>
<comment type="caution">
    <text evidence="2">The sequence shown here is derived from an EMBL/GenBank/DDBJ whole genome shotgun (WGS) entry which is preliminary data.</text>
</comment>
<accession>A0A1B7TBE9</accession>
<evidence type="ECO:0000313" key="2">
    <source>
        <dbReference type="EMBL" id="OBA26005.1"/>
    </source>
</evidence>
<sequence length="132" mass="14891">MLPLVYLFFTTIFITTVKASFSWVNISNTRIGLFAKAGITVRAYVYSYGELSIVPNEGQGFQDPRTIFTIRAIADMIQPDDVICSLAASMFALKLFETLDEVSCLTNSRRGRCSRHNPAKIPKNFTRRPGRF</sequence>
<feature type="signal peptide" evidence="1">
    <location>
        <begin position="1"/>
        <end position="19"/>
    </location>
</feature>